<dbReference type="EMBL" id="DSVQ01000015">
    <property type="protein sequence ID" value="HGT39927.1"/>
    <property type="molecule type" value="Genomic_DNA"/>
</dbReference>
<evidence type="ECO:0000256" key="2">
    <source>
        <dbReference type="SAM" id="MobiDB-lite"/>
    </source>
</evidence>
<dbReference type="InterPro" id="IPR013658">
    <property type="entry name" value="SGL"/>
</dbReference>
<organism evidence="5">
    <name type="scientific">Schlesneria paludicola</name>
    <dbReference type="NCBI Taxonomy" id="360056"/>
    <lineage>
        <taxon>Bacteria</taxon>
        <taxon>Pseudomonadati</taxon>
        <taxon>Planctomycetota</taxon>
        <taxon>Planctomycetia</taxon>
        <taxon>Planctomycetales</taxon>
        <taxon>Planctomycetaceae</taxon>
        <taxon>Schlesneria</taxon>
    </lineage>
</organism>
<evidence type="ECO:0000313" key="5">
    <source>
        <dbReference type="EMBL" id="HGT39927.1"/>
    </source>
</evidence>
<dbReference type="PANTHER" id="PTHR47572:SF4">
    <property type="entry name" value="LACTONASE DRP35"/>
    <property type="match status" value="1"/>
</dbReference>
<gene>
    <name evidence="5" type="ORF">ENS64_11805</name>
</gene>
<reference evidence="5" key="1">
    <citation type="journal article" date="2020" name="mSystems">
        <title>Genome- and Community-Level Interaction Insights into Carbon Utilization and Element Cycling Functions of Hydrothermarchaeota in Hydrothermal Sediment.</title>
        <authorList>
            <person name="Zhou Z."/>
            <person name="Liu Y."/>
            <person name="Xu W."/>
            <person name="Pan J."/>
            <person name="Luo Z.H."/>
            <person name="Li M."/>
        </authorList>
    </citation>
    <scope>NUCLEOTIDE SEQUENCE [LARGE SCALE GENOMIC DNA]</scope>
    <source>
        <strain evidence="5">SpSt-508</strain>
    </source>
</reference>
<dbReference type="Gene3D" id="2.120.10.30">
    <property type="entry name" value="TolB, C-terminal domain"/>
    <property type="match status" value="1"/>
</dbReference>
<feature type="region of interest" description="Disordered" evidence="2">
    <location>
        <begin position="300"/>
        <end position="327"/>
    </location>
</feature>
<name>A0A7C4QP11_9PLAN</name>
<protein>
    <submittedName>
        <fullName evidence="5">SMP-30/gluconolactonase/LRE family protein</fullName>
    </submittedName>
</protein>
<feature type="chain" id="PRO_5028278759" evidence="3">
    <location>
        <begin position="18"/>
        <end position="514"/>
    </location>
</feature>
<evidence type="ECO:0000256" key="3">
    <source>
        <dbReference type="SAM" id="SignalP"/>
    </source>
</evidence>
<accession>A0A7C4QP11</accession>
<dbReference type="PANTHER" id="PTHR47572">
    <property type="entry name" value="LIPOPROTEIN-RELATED"/>
    <property type="match status" value="1"/>
</dbReference>
<dbReference type="AlphaFoldDB" id="A0A7C4QP11"/>
<evidence type="ECO:0000259" key="4">
    <source>
        <dbReference type="Pfam" id="PF08450"/>
    </source>
</evidence>
<dbReference type="InterPro" id="IPR051262">
    <property type="entry name" value="SMP-30/CGR1_Lactonase"/>
</dbReference>
<keyword evidence="1" id="KW-0378">Hydrolase</keyword>
<feature type="domain" description="SMP-30/Gluconolactonase/LRE-like region" evidence="4">
    <location>
        <begin position="39"/>
        <end position="282"/>
    </location>
</feature>
<sequence>MVRTVCAWLMLSACAAAADLAALIAPQAEVQKLAGDCQFTEGPAYSPRGYLLFSDIPNNRIVRLDADGKLTDYLKPSGQANGLVFDAGGHLYACQGGARRVVKINAVDGKLEVLAERFDGKRLNSPNDLALDGQGGLYFTDPRYGQRTDDLEQPVMGVYYVSRDGKVSRVIESLPRPNGILVSPDGKLLTVANPNVREIWQYPITGPGQLGDGKVIFTGDQQLDGGGPDGMAHDAEGRIYATYSGIVVLTADGALIGRIPIPERPANCTFGGPEGKTLYITARTSLYGLQMAVAGAPLAKDGPRPAPQVSRLPRHAAPQVARTSPMDGAAGVGAARIRVPVRLVSLLQAETREVKVEDITLRTPTHWKQQEPSNRLRLAQFVIPAVEGDKEPAELVISFFGGDGGGVDANLKRWNEQFTGDDKQITLTEGVSPQGNYYFSEVSGTYQKPVGPPIAGKKEPAPGYRSLNVILQVPSKGNYFLRLIGPDKTVKAAAAAFRASFGGDSAKEKPYEIQ</sequence>
<dbReference type="SUPFAM" id="SSF63829">
    <property type="entry name" value="Calcium-dependent phosphotriesterase"/>
    <property type="match status" value="1"/>
</dbReference>
<dbReference type="GO" id="GO:0016787">
    <property type="term" value="F:hydrolase activity"/>
    <property type="evidence" value="ECO:0007669"/>
    <property type="project" value="UniProtKB-KW"/>
</dbReference>
<proteinExistence type="predicted"/>
<evidence type="ECO:0000256" key="1">
    <source>
        <dbReference type="ARBA" id="ARBA00022801"/>
    </source>
</evidence>
<feature type="signal peptide" evidence="3">
    <location>
        <begin position="1"/>
        <end position="17"/>
    </location>
</feature>
<keyword evidence="3" id="KW-0732">Signal</keyword>
<dbReference type="Pfam" id="PF08450">
    <property type="entry name" value="SGL"/>
    <property type="match status" value="1"/>
</dbReference>
<dbReference type="InterPro" id="IPR011042">
    <property type="entry name" value="6-blade_b-propeller_TolB-like"/>
</dbReference>
<comment type="caution">
    <text evidence="5">The sequence shown here is derived from an EMBL/GenBank/DDBJ whole genome shotgun (WGS) entry which is preliminary data.</text>
</comment>